<dbReference type="Proteomes" id="UP000663193">
    <property type="component" value="Chromosome 2"/>
</dbReference>
<organism evidence="1 2">
    <name type="scientific">Phaeosphaeria nodorum (strain SN15 / ATCC MYA-4574 / FGSC 10173)</name>
    <name type="common">Glume blotch fungus</name>
    <name type="synonym">Parastagonospora nodorum</name>
    <dbReference type="NCBI Taxonomy" id="321614"/>
    <lineage>
        <taxon>Eukaryota</taxon>
        <taxon>Fungi</taxon>
        <taxon>Dikarya</taxon>
        <taxon>Ascomycota</taxon>
        <taxon>Pezizomycotina</taxon>
        <taxon>Dothideomycetes</taxon>
        <taxon>Pleosporomycetidae</taxon>
        <taxon>Pleosporales</taxon>
        <taxon>Pleosporineae</taxon>
        <taxon>Phaeosphaeriaceae</taxon>
        <taxon>Parastagonospora</taxon>
    </lineage>
</organism>
<gene>
    <name evidence="1" type="ORF">JI435_401620</name>
</gene>
<reference evidence="2" key="1">
    <citation type="journal article" date="2021" name="BMC Genomics">
        <title>Chromosome-level genome assembly and manually-curated proteome of model necrotroph Parastagonospora nodorum Sn15 reveals a genome-wide trove of candidate effector homologs, and redundancy of virulence-related functions within an accessory chromosome.</title>
        <authorList>
            <person name="Bertazzoni S."/>
            <person name="Jones D.A.B."/>
            <person name="Phan H.T."/>
            <person name="Tan K.-C."/>
            <person name="Hane J.K."/>
        </authorList>
    </citation>
    <scope>NUCLEOTIDE SEQUENCE [LARGE SCALE GENOMIC DNA]</scope>
    <source>
        <strain evidence="2">SN15 / ATCC MYA-4574 / FGSC 10173)</strain>
    </source>
</reference>
<evidence type="ECO:0000313" key="1">
    <source>
        <dbReference type="EMBL" id="QRC91753.1"/>
    </source>
</evidence>
<name>A0A7U2HV21_PHANO</name>
<dbReference type="AlphaFoldDB" id="A0A7U2HV21"/>
<accession>A0A7U2HV21</accession>
<protein>
    <submittedName>
        <fullName evidence="1">Uncharacterized protein</fullName>
    </submittedName>
</protein>
<sequence length="98" mass="11522">MRRRNELAQRLIEHLFRTAIFFHCGARRSECNKHQPIPHAEAIRSVARLQLRREDPAHSLRPEDTPLSVVLDNSRYIFVLLSISTDFDSQEKPIALYR</sequence>
<keyword evidence="2" id="KW-1185">Reference proteome</keyword>
<dbReference type="VEuPathDB" id="FungiDB:JI435_401620"/>
<evidence type="ECO:0000313" key="2">
    <source>
        <dbReference type="Proteomes" id="UP000663193"/>
    </source>
</evidence>
<dbReference type="EMBL" id="CP069024">
    <property type="protein sequence ID" value="QRC91753.1"/>
    <property type="molecule type" value="Genomic_DNA"/>
</dbReference>
<proteinExistence type="predicted"/>